<evidence type="ECO:0000313" key="3">
    <source>
        <dbReference type="Proteomes" id="UP000327362"/>
    </source>
</evidence>
<evidence type="ECO:0000256" key="1">
    <source>
        <dbReference type="SAM" id="MobiDB-lite"/>
    </source>
</evidence>
<sequence>MLGARHRGDGRDGGGDGRPAAMGVHGPQLGRRRGHHQLGVDGEKLCDSIESAIVDACRVAVHQIAERAAVVGRKRHGPLTGRSDSRCAHADNMSLACSISEVGGMASTSRSAP</sequence>
<dbReference type="EMBL" id="AP020326">
    <property type="protein sequence ID" value="BBN48329.1"/>
    <property type="molecule type" value="Genomic_DNA"/>
</dbReference>
<protein>
    <submittedName>
        <fullName evidence="2">Uncharacterized protein</fullName>
    </submittedName>
</protein>
<gene>
    <name evidence="2" type="ORF">JPH1_28040</name>
</gene>
<feature type="compositionally biased region" description="Basic and acidic residues" evidence="1">
    <location>
        <begin position="1"/>
        <end position="15"/>
    </location>
</feature>
<accession>A0AAI8X0E3</accession>
<feature type="region of interest" description="Disordered" evidence="1">
    <location>
        <begin position="1"/>
        <end position="36"/>
    </location>
</feature>
<dbReference type="AlphaFoldDB" id="A0AAI8X0E3"/>
<proteinExistence type="predicted"/>
<dbReference type="Proteomes" id="UP000327362">
    <property type="component" value="Chromosome"/>
</dbReference>
<reference evidence="2 3" key="1">
    <citation type="submission" date="2019-09" db="EMBL/GenBank/DDBJ databases">
        <title>Complete genome sequence of Mycobacterium avium subsp. hominissuis strain JP-H-1.</title>
        <authorList>
            <person name="Kinoshita Y."/>
            <person name="Niwa H."/>
            <person name="Uchida-Fujii E."/>
            <person name="Nukada T."/>
        </authorList>
    </citation>
    <scope>NUCLEOTIDE SEQUENCE [LARGE SCALE GENOMIC DNA]</scope>
    <source>
        <strain evidence="2 3">JP-H-1</strain>
    </source>
</reference>
<name>A0AAI8X0E3_MYCAV</name>
<evidence type="ECO:0000313" key="2">
    <source>
        <dbReference type="EMBL" id="BBN48329.1"/>
    </source>
</evidence>
<organism evidence="2 3">
    <name type="scientific">Mycobacterium avium subsp. hominissuis</name>
    <dbReference type="NCBI Taxonomy" id="439334"/>
    <lineage>
        <taxon>Bacteria</taxon>
        <taxon>Bacillati</taxon>
        <taxon>Actinomycetota</taxon>
        <taxon>Actinomycetes</taxon>
        <taxon>Mycobacteriales</taxon>
        <taxon>Mycobacteriaceae</taxon>
        <taxon>Mycobacterium</taxon>
        <taxon>Mycobacterium avium complex (MAC)</taxon>
    </lineage>
</organism>